<dbReference type="InterPro" id="IPR043504">
    <property type="entry name" value="Peptidase_S1_PA_chymotrypsin"/>
</dbReference>
<dbReference type="SUPFAM" id="SSF50494">
    <property type="entry name" value="Trypsin-like serine proteases"/>
    <property type="match status" value="2"/>
</dbReference>
<evidence type="ECO:0008006" key="3">
    <source>
        <dbReference type="Google" id="ProtNLM"/>
    </source>
</evidence>
<sequence length="271" mass="30820">METPAEAYRNLQFASVGAMKSCTCIIMLDKANYKAHGTGVFIQIQEHYFLVSAAHVMDRHGEFFIFLSQEYEIIYPGGDTYINRTENREKDELDIAVLRLDDDCLPHIKRSYSFVQAEDLAVNHIFQPWEYYSFLGFPASKAKVKYKTDIFGITILFHFTAPIGAEYYEEFGRNPYVNVVATYNRKQVYDGSKGTYGTGPDLYGISGCGLWFTDPSDLAAGIIKPKLTAIMTDWSTKNRNIIIGTRIDVVTAMIKKFLDIDFPDSSILKIR</sequence>
<name>A0A1M6XGV0_9FLAO</name>
<dbReference type="Gene3D" id="2.40.10.10">
    <property type="entry name" value="Trypsin-like serine proteases"/>
    <property type="match status" value="1"/>
</dbReference>
<keyword evidence="2" id="KW-1185">Reference proteome</keyword>
<proteinExistence type="predicted"/>
<evidence type="ECO:0000313" key="2">
    <source>
        <dbReference type="Proteomes" id="UP000184028"/>
    </source>
</evidence>
<dbReference type="Proteomes" id="UP000184028">
    <property type="component" value="Unassembled WGS sequence"/>
</dbReference>
<dbReference type="OrthoDB" id="1247050at2"/>
<reference evidence="2" key="1">
    <citation type="submission" date="2016-11" db="EMBL/GenBank/DDBJ databases">
        <authorList>
            <person name="Varghese N."/>
            <person name="Submissions S."/>
        </authorList>
    </citation>
    <scope>NUCLEOTIDE SEQUENCE [LARGE SCALE GENOMIC DNA]</scope>
    <source>
        <strain evidence="2">DSM 24724</strain>
    </source>
</reference>
<gene>
    <name evidence="1" type="ORF">SAMN05444484_101131</name>
</gene>
<dbReference type="RefSeq" id="WP_068843453.1">
    <property type="nucleotide sequence ID" value="NZ_FRBT01000001.1"/>
</dbReference>
<accession>A0A1M6XGV0</accession>
<protein>
    <recommendedName>
        <fullName evidence="3">Trypsin-like peptidase domain-containing protein</fullName>
    </recommendedName>
</protein>
<dbReference type="EMBL" id="FRBT01000001">
    <property type="protein sequence ID" value="SHL05079.1"/>
    <property type="molecule type" value="Genomic_DNA"/>
</dbReference>
<dbReference type="AlphaFoldDB" id="A0A1M6XGV0"/>
<organism evidence="1 2">
    <name type="scientific">Flavobacterium chilense</name>
    <dbReference type="NCBI Taxonomy" id="946677"/>
    <lineage>
        <taxon>Bacteria</taxon>
        <taxon>Pseudomonadati</taxon>
        <taxon>Bacteroidota</taxon>
        <taxon>Flavobacteriia</taxon>
        <taxon>Flavobacteriales</taxon>
        <taxon>Flavobacteriaceae</taxon>
        <taxon>Flavobacterium</taxon>
    </lineage>
</organism>
<evidence type="ECO:0000313" key="1">
    <source>
        <dbReference type="EMBL" id="SHL05079.1"/>
    </source>
</evidence>
<dbReference type="InterPro" id="IPR009003">
    <property type="entry name" value="Peptidase_S1_PA"/>
</dbReference>